<dbReference type="EC" id="2.7.7.65" evidence="2"/>
<evidence type="ECO:0000259" key="12">
    <source>
        <dbReference type="PROSITE" id="PS50887"/>
    </source>
</evidence>
<feature type="domain" description="GGDEF" evidence="12">
    <location>
        <begin position="519"/>
        <end position="655"/>
    </location>
</feature>
<keyword evidence="10" id="KW-1133">Transmembrane helix</keyword>
<dbReference type="InterPro" id="IPR050469">
    <property type="entry name" value="Diguanylate_Cyclase"/>
</dbReference>
<dbReference type="InterPro" id="IPR000160">
    <property type="entry name" value="GGDEF_dom"/>
</dbReference>
<dbReference type="GO" id="GO:0052621">
    <property type="term" value="F:diguanylate cyclase activity"/>
    <property type="evidence" value="ECO:0007669"/>
    <property type="project" value="UniProtKB-EC"/>
</dbReference>
<dbReference type="SUPFAM" id="SSF55073">
    <property type="entry name" value="Nucleotide cyclase"/>
    <property type="match status" value="1"/>
</dbReference>
<evidence type="ECO:0000256" key="1">
    <source>
        <dbReference type="ARBA" id="ARBA00004370"/>
    </source>
</evidence>
<evidence type="ECO:0000256" key="4">
    <source>
        <dbReference type="ARBA" id="ARBA00022679"/>
    </source>
</evidence>
<keyword evidence="3" id="KW-0597">Phosphoprotein</keyword>
<feature type="domain" description="PAS" evidence="11">
    <location>
        <begin position="363"/>
        <end position="434"/>
    </location>
</feature>
<comment type="caution">
    <text evidence="13">The sequence shown here is derived from an EMBL/GenBank/DDBJ whole genome shotgun (WGS) entry which is preliminary data.</text>
</comment>
<evidence type="ECO:0000256" key="3">
    <source>
        <dbReference type="ARBA" id="ARBA00022553"/>
    </source>
</evidence>
<keyword evidence="7" id="KW-0067">ATP-binding</keyword>
<evidence type="ECO:0000256" key="10">
    <source>
        <dbReference type="SAM" id="Phobius"/>
    </source>
</evidence>
<dbReference type="InterPro" id="IPR043128">
    <property type="entry name" value="Rev_trsase/Diguanyl_cyclase"/>
</dbReference>
<dbReference type="Proteomes" id="UP001269267">
    <property type="component" value="Unassembled WGS sequence"/>
</dbReference>
<dbReference type="InterPro" id="IPR013767">
    <property type="entry name" value="PAS_fold"/>
</dbReference>
<dbReference type="Pfam" id="PF00989">
    <property type="entry name" value="PAS"/>
    <property type="match status" value="1"/>
</dbReference>
<proteinExistence type="predicted"/>
<gene>
    <name evidence="13" type="ORF">QC815_01235</name>
</gene>
<keyword evidence="10" id="KW-0472">Membrane</keyword>
<dbReference type="InterPro" id="IPR048760">
    <property type="entry name" value="VP0354-like_sensor_dom"/>
</dbReference>
<dbReference type="InterPro" id="IPR029151">
    <property type="entry name" value="Sensor-like_sf"/>
</dbReference>
<feature type="transmembrane region" description="Helical" evidence="10">
    <location>
        <begin position="328"/>
        <end position="348"/>
    </location>
</feature>
<evidence type="ECO:0000256" key="7">
    <source>
        <dbReference type="ARBA" id="ARBA00022840"/>
    </source>
</evidence>
<dbReference type="Pfam" id="PF21623">
    <property type="entry name" value="HK_sensor_dom_bact"/>
    <property type="match status" value="1"/>
</dbReference>
<keyword evidence="4 13" id="KW-0808">Transferase</keyword>
<evidence type="ECO:0000256" key="8">
    <source>
        <dbReference type="ARBA" id="ARBA00023012"/>
    </source>
</evidence>
<dbReference type="NCBIfam" id="TIGR00254">
    <property type="entry name" value="GGDEF"/>
    <property type="match status" value="1"/>
</dbReference>
<sequence>MRSTSPRLYLRLLLAATLPLILVTSTLFPVLDMHMETRLDGVRDEAKGILRVGEEALVREINETLNYALAIAEMPTLQQRLEGNLPVGEGAVSSRDPTQLSVFLNAFINHTPRYSKLVLIDNEGNEMLRAPQDTDAEPHLGRHNHAHTDYFKGASKLFPRDIYLSPPGRNLQYEMASGEAIPVVNVATPIFNSQRERKGVVLLSLNWQHLTQSLYQSMQVNPQAKVLLVDAQGGWLLTRGTHQLPDLSFGDDYANAAPDPWSLLSGTLEGDIRLDDRMLYFQTEDVRTKFYNSLAGRIFSTGDTLPWVMGVTLPTPSWRSLLKEETSVLWFLGLLYVTAVAFGVYWAFSSHQQHKLRQNAQQQAAEVRSLYEGAPCGYHSLNADGIVIKMNRTERRWLGFDADEVVGQLRYRDVISPDTQDAFDVAFAQVVAGQPGEAECTLLTRHGDQRHVVIQASGYRRHGRFIYSRATVFDLTERKQLEEKLLAQAMTDPLTGVFNRRYLQSQATNEISRGLRSNTPLSLITIDIDHFKRINDEYGHDAGDEVLKRLTTVVSGLLRQEDLLCRVGGEEFAILLPNTAISQAEQIAERIRTTIDTHEVTIEHEGDHQTLHITASFGVTHVELNETTLKAALKRADKGLYEAKETGRNRIVVSH</sequence>
<keyword evidence="10" id="KW-0812">Transmembrane</keyword>
<dbReference type="NCBIfam" id="TIGR00229">
    <property type="entry name" value="sensory_box"/>
    <property type="match status" value="1"/>
</dbReference>
<dbReference type="Pfam" id="PF00990">
    <property type="entry name" value="GGDEF"/>
    <property type="match status" value="1"/>
</dbReference>
<evidence type="ECO:0000256" key="9">
    <source>
        <dbReference type="ARBA" id="ARBA00034247"/>
    </source>
</evidence>
<comment type="subcellular location">
    <subcellularLocation>
        <location evidence="1">Membrane</location>
    </subcellularLocation>
</comment>
<reference evidence="13 14" key="1">
    <citation type="submission" date="2023-04" db="EMBL/GenBank/DDBJ databases">
        <title>A long-awaited taxogenomic arrangement of the family Halomonadaceae.</title>
        <authorList>
            <person name="De La Haba R."/>
            <person name="Chuvochina M."/>
            <person name="Wittouck S."/>
            <person name="Arahal D.R."/>
            <person name="Sanchez-Porro C."/>
            <person name="Hugenholtz P."/>
            <person name="Ventosa A."/>
        </authorList>
    </citation>
    <scope>NUCLEOTIDE SEQUENCE [LARGE SCALE GENOMIC DNA]</scope>
    <source>
        <strain evidence="13 14">DSM 18042</strain>
    </source>
</reference>
<dbReference type="SUPFAM" id="SSF103190">
    <property type="entry name" value="Sensory domain-like"/>
    <property type="match status" value="1"/>
</dbReference>
<keyword evidence="14" id="KW-1185">Reference proteome</keyword>
<dbReference type="PROSITE" id="PS50112">
    <property type="entry name" value="PAS"/>
    <property type="match status" value="1"/>
</dbReference>
<dbReference type="EMBL" id="JARWAI010000001">
    <property type="protein sequence ID" value="MDR5873539.1"/>
    <property type="molecule type" value="Genomic_DNA"/>
</dbReference>
<name>A0ABU1G920_9GAMM</name>
<dbReference type="InterPro" id="IPR000014">
    <property type="entry name" value="PAS"/>
</dbReference>
<keyword evidence="13" id="KW-0548">Nucleotidyltransferase</keyword>
<organism evidence="13 14">
    <name type="scientific">Vreelandella gomseomensis</name>
    <dbReference type="NCBI Taxonomy" id="370766"/>
    <lineage>
        <taxon>Bacteria</taxon>
        <taxon>Pseudomonadati</taxon>
        <taxon>Pseudomonadota</taxon>
        <taxon>Gammaproteobacteria</taxon>
        <taxon>Oceanospirillales</taxon>
        <taxon>Halomonadaceae</taxon>
        <taxon>Vreelandella</taxon>
    </lineage>
</organism>
<evidence type="ECO:0000313" key="14">
    <source>
        <dbReference type="Proteomes" id="UP001269267"/>
    </source>
</evidence>
<protein>
    <recommendedName>
        <fullName evidence="2">diguanylate cyclase</fullName>
        <ecNumber evidence="2">2.7.7.65</ecNumber>
    </recommendedName>
</protein>
<dbReference type="SUPFAM" id="SSF55785">
    <property type="entry name" value="PYP-like sensor domain (PAS domain)"/>
    <property type="match status" value="1"/>
</dbReference>
<evidence type="ECO:0000256" key="2">
    <source>
        <dbReference type="ARBA" id="ARBA00012528"/>
    </source>
</evidence>
<evidence type="ECO:0000259" key="11">
    <source>
        <dbReference type="PROSITE" id="PS50112"/>
    </source>
</evidence>
<dbReference type="SMART" id="SM00091">
    <property type="entry name" value="PAS"/>
    <property type="match status" value="1"/>
</dbReference>
<dbReference type="InterPro" id="IPR029787">
    <property type="entry name" value="Nucleotide_cyclase"/>
</dbReference>
<dbReference type="Gene3D" id="3.30.450.20">
    <property type="entry name" value="PAS domain"/>
    <property type="match status" value="2"/>
</dbReference>
<dbReference type="SMART" id="SM00267">
    <property type="entry name" value="GGDEF"/>
    <property type="match status" value="1"/>
</dbReference>
<comment type="catalytic activity">
    <reaction evidence="9">
        <text>2 GTP = 3',3'-c-di-GMP + 2 diphosphate</text>
        <dbReference type="Rhea" id="RHEA:24898"/>
        <dbReference type="ChEBI" id="CHEBI:33019"/>
        <dbReference type="ChEBI" id="CHEBI:37565"/>
        <dbReference type="ChEBI" id="CHEBI:58805"/>
        <dbReference type="EC" id="2.7.7.65"/>
    </reaction>
</comment>
<keyword evidence="5" id="KW-0547">Nucleotide-binding</keyword>
<dbReference type="CDD" id="cd00130">
    <property type="entry name" value="PAS"/>
    <property type="match status" value="1"/>
</dbReference>
<dbReference type="PANTHER" id="PTHR45138">
    <property type="entry name" value="REGULATORY COMPONENTS OF SENSORY TRANSDUCTION SYSTEM"/>
    <property type="match status" value="1"/>
</dbReference>
<keyword evidence="8" id="KW-0902">Two-component regulatory system</keyword>
<evidence type="ECO:0000313" key="13">
    <source>
        <dbReference type="EMBL" id="MDR5873539.1"/>
    </source>
</evidence>
<dbReference type="RefSeq" id="WP_230446034.1">
    <property type="nucleotide sequence ID" value="NZ_JARWAI010000001.1"/>
</dbReference>
<dbReference type="InterPro" id="IPR035965">
    <property type="entry name" value="PAS-like_dom_sf"/>
</dbReference>
<evidence type="ECO:0000256" key="5">
    <source>
        <dbReference type="ARBA" id="ARBA00022741"/>
    </source>
</evidence>
<keyword evidence="6" id="KW-0418">Kinase</keyword>
<accession>A0ABU1G920</accession>
<evidence type="ECO:0000256" key="6">
    <source>
        <dbReference type="ARBA" id="ARBA00022777"/>
    </source>
</evidence>
<dbReference type="PANTHER" id="PTHR45138:SF9">
    <property type="entry name" value="DIGUANYLATE CYCLASE DGCM-RELATED"/>
    <property type="match status" value="1"/>
</dbReference>
<dbReference type="Gene3D" id="3.30.70.270">
    <property type="match status" value="1"/>
</dbReference>
<dbReference type="PROSITE" id="PS50887">
    <property type="entry name" value="GGDEF"/>
    <property type="match status" value="1"/>
</dbReference>
<dbReference type="CDD" id="cd01949">
    <property type="entry name" value="GGDEF"/>
    <property type="match status" value="1"/>
</dbReference>